<dbReference type="EMBL" id="GBRH01180415">
    <property type="protein sequence ID" value="JAE17481.1"/>
    <property type="molecule type" value="Transcribed_RNA"/>
</dbReference>
<protein>
    <submittedName>
        <fullName evidence="1">Uncharacterized protein</fullName>
    </submittedName>
</protein>
<accession>A0A0A9G4L3</accession>
<dbReference type="AlphaFoldDB" id="A0A0A9G4L3"/>
<proteinExistence type="predicted"/>
<reference evidence="1" key="1">
    <citation type="submission" date="2014-09" db="EMBL/GenBank/DDBJ databases">
        <authorList>
            <person name="Magalhaes I.L.F."/>
            <person name="Oliveira U."/>
            <person name="Santos F.R."/>
            <person name="Vidigal T.H.D.A."/>
            <person name="Brescovit A.D."/>
            <person name="Santos A.J."/>
        </authorList>
    </citation>
    <scope>NUCLEOTIDE SEQUENCE</scope>
    <source>
        <tissue evidence="1">Shoot tissue taken approximately 20 cm above the soil surface</tissue>
    </source>
</reference>
<organism evidence="1">
    <name type="scientific">Arundo donax</name>
    <name type="common">Giant reed</name>
    <name type="synonym">Donax arundinaceus</name>
    <dbReference type="NCBI Taxonomy" id="35708"/>
    <lineage>
        <taxon>Eukaryota</taxon>
        <taxon>Viridiplantae</taxon>
        <taxon>Streptophyta</taxon>
        <taxon>Embryophyta</taxon>
        <taxon>Tracheophyta</taxon>
        <taxon>Spermatophyta</taxon>
        <taxon>Magnoliopsida</taxon>
        <taxon>Liliopsida</taxon>
        <taxon>Poales</taxon>
        <taxon>Poaceae</taxon>
        <taxon>PACMAD clade</taxon>
        <taxon>Arundinoideae</taxon>
        <taxon>Arundineae</taxon>
        <taxon>Arundo</taxon>
    </lineage>
</organism>
<sequence length="17" mass="1966">MDLRVSRLTVLSNYVSI</sequence>
<evidence type="ECO:0000313" key="1">
    <source>
        <dbReference type="EMBL" id="JAE17481.1"/>
    </source>
</evidence>
<name>A0A0A9G4L3_ARUDO</name>
<reference evidence="1" key="2">
    <citation type="journal article" date="2015" name="Data Brief">
        <title>Shoot transcriptome of the giant reed, Arundo donax.</title>
        <authorList>
            <person name="Barrero R.A."/>
            <person name="Guerrero F.D."/>
            <person name="Moolhuijzen P."/>
            <person name="Goolsby J.A."/>
            <person name="Tidwell J."/>
            <person name="Bellgard S.E."/>
            <person name="Bellgard M.I."/>
        </authorList>
    </citation>
    <scope>NUCLEOTIDE SEQUENCE</scope>
    <source>
        <tissue evidence="1">Shoot tissue taken approximately 20 cm above the soil surface</tissue>
    </source>
</reference>